<reference evidence="3" key="2">
    <citation type="submission" date="2015-01" db="EMBL/GenBank/DDBJ databases">
        <title>Evolutionary Origins and Diversification of the Mycorrhizal Mutualists.</title>
        <authorList>
            <consortium name="DOE Joint Genome Institute"/>
            <consortium name="Mycorrhizal Genomics Consortium"/>
            <person name="Kohler A."/>
            <person name="Kuo A."/>
            <person name="Nagy L.G."/>
            <person name="Floudas D."/>
            <person name="Copeland A."/>
            <person name="Barry K.W."/>
            <person name="Cichocki N."/>
            <person name="Veneault-Fourrey C."/>
            <person name="LaButti K."/>
            <person name="Lindquist E.A."/>
            <person name="Lipzen A."/>
            <person name="Lundell T."/>
            <person name="Morin E."/>
            <person name="Murat C."/>
            <person name="Riley R."/>
            <person name="Ohm R."/>
            <person name="Sun H."/>
            <person name="Tunlid A."/>
            <person name="Henrissat B."/>
            <person name="Grigoriev I.V."/>
            <person name="Hibbett D.S."/>
            <person name="Martin F."/>
        </authorList>
    </citation>
    <scope>NUCLEOTIDE SEQUENCE [LARGE SCALE GENOMIC DNA]</scope>
    <source>
        <strain evidence="3">MUT 4182</strain>
    </source>
</reference>
<evidence type="ECO:0000313" key="2">
    <source>
        <dbReference type="EMBL" id="KIO19967.1"/>
    </source>
</evidence>
<proteinExistence type="predicted"/>
<evidence type="ECO:0000313" key="3">
    <source>
        <dbReference type="Proteomes" id="UP000054248"/>
    </source>
</evidence>
<name>A0A0C3LEU6_9AGAM</name>
<dbReference type="HOGENOM" id="CLU_2833053_0_0_1"/>
<feature type="region of interest" description="Disordered" evidence="1">
    <location>
        <begin position="1"/>
        <end position="20"/>
    </location>
</feature>
<organism evidence="2 3">
    <name type="scientific">Tulasnella calospora MUT 4182</name>
    <dbReference type="NCBI Taxonomy" id="1051891"/>
    <lineage>
        <taxon>Eukaryota</taxon>
        <taxon>Fungi</taxon>
        <taxon>Dikarya</taxon>
        <taxon>Basidiomycota</taxon>
        <taxon>Agaricomycotina</taxon>
        <taxon>Agaricomycetes</taxon>
        <taxon>Cantharellales</taxon>
        <taxon>Tulasnellaceae</taxon>
        <taxon>Tulasnella</taxon>
    </lineage>
</organism>
<accession>A0A0C3LEU6</accession>
<dbReference type="EMBL" id="KN823194">
    <property type="protein sequence ID" value="KIO19967.1"/>
    <property type="molecule type" value="Genomic_DNA"/>
</dbReference>
<gene>
    <name evidence="2" type="ORF">M407DRAFT_142498</name>
</gene>
<feature type="compositionally biased region" description="Polar residues" evidence="1">
    <location>
        <begin position="8"/>
        <end position="20"/>
    </location>
</feature>
<evidence type="ECO:0000256" key="1">
    <source>
        <dbReference type="SAM" id="MobiDB-lite"/>
    </source>
</evidence>
<protein>
    <submittedName>
        <fullName evidence="2">Uncharacterized protein</fullName>
    </submittedName>
</protein>
<sequence length="66" mass="7397">MLSDPRNVLSTWQSGGSPSRLSITSVLRSNQMTPFPVGWKGASSDPRFTCYTPAKLQQVRCDRHCR</sequence>
<keyword evidence="3" id="KW-1185">Reference proteome</keyword>
<dbReference type="Proteomes" id="UP000054248">
    <property type="component" value="Unassembled WGS sequence"/>
</dbReference>
<reference evidence="2 3" key="1">
    <citation type="submission" date="2014-04" db="EMBL/GenBank/DDBJ databases">
        <authorList>
            <consortium name="DOE Joint Genome Institute"/>
            <person name="Kuo A."/>
            <person name="Girlanda M."/>
            <person name="Perotto S."/>
            <person name="Kohler A."/>
            <person name="Nagy L.G."/>
            <person name="Floudas D."/>
            <person name="Copeland A."/>
            <person name="Barry K.W."/>
            <person name="Cichocki N."/>
            <person name="Veneault-Fourrey C."/>
            <person name="LaButti K."/>
            <person name="Lindquist E.A."/>
            <person name="Lipzen A."/>
            <person name="Lundell T."/>
            <person name="Morin E."/>
            <person name="Murat C."/>
            <person name="Sun H."/>
            <person name="Tunlid A."/>
            <person name="Henrissat B."/>
            <person name="Grigoriev I.V."/>
            <person name="Hibbett D.S."/>
            <person name="Martin F."/>
            <person name="Nordberg H.P."/>
            <person name="Cantor M.N."/>
            <person name="Hua S.X."/>
        </authorList>
    </citation>
    <scope>NUCLEOTIDE SEQUENCE [LARGE SCALE GENOMIC DNA]</scope>
    <source>
        <strain evidence="2 3">MUT 4182</strain>
    </source>
</reference>
<dbReference type="AlphaFoldDB" id="A0A0C3LEU6"/>